<dbReference type="InterPro" id="IPR000504">
    <property type="entry name" value="RRM_dom"/>
</dbReference>
<dbReference type="SMART" id="SM00360">
    <property type="entry name" value="RRM"/>
    <property type="match status" value="1"/>
</dbReference>
<reference evidence="4" key="1">
    <citation type="submission" date="2022-10" db="EMBL/GenBank/DDBJ databases">
        <title>Culturing micro-colonial fungi from biological soil crusts in the Mojave desert and describing Neophaeococcomyces mojavensis, and introducing the new genera and species Taxawa tesnikishii.</title>
        <authorList>
            <person name="Kurbessoian T."/>
            <person name="Stajich J.E."/>
        </authorList>
    </citation>
    <scope>NUCLEOTIDE SEQUENCE</scope>
    <source>
        <strain evidence="4">TK_41</strain>
    </source>
</reference>
<evidence type="ECO:0000313" key="5">
    <source>
        <dbReference type="Proteomes" id="UP001172673"/>
    </source>
</evidence>
<organism evidence="4 5">
    <name type="scientific">Cladophialophora chaetospira</name>
    <dbReference type="NCBI Taxonomy" id="386627"/>
    <lineage>
        <taxon>Eukaryota</taxon>
        <taxon>Fungi</taxon>
        <taxon>Dikarya</taxon>
        <taxon>Ascomycota</taxon>
        <taxon>Pezizomycotina</taxon>
        <taxon>Eurotiomycetes</taxon>
        <taxon>Chaetothyriomycetidae</taxon>
        <taxon>Chaetothyriales</taxon>
        <taxon>Herpotrichiellaceae</taxon>
        <taxon>Cladophialophora</taxon>
    </lineage>
</organism>
<proteinExistence type="predicted"/>
<evidence type="ECO:0000256" key="1">
    <source>
        <dbReference type="ARBA" id="ARBA00022884"/>
    </source>
</evidence>
<dbReference type="EMBL" id="JAPDRK010000005">
    <property type="protein sequence ID" value="KAJ9612407.1"/>
    <property type="molecule type" value="Genomic_DNA"/>
</dbReference>
<dbReference type="Proteomes" id="UP001172673">
    <property type="component" value="Unassembled WGS sequence"/>
</dbReference>
<feature type="compositionally biased region" description="Basic and acidic residues" evidence="2">
    <location>
        <begin position="228"/>
        <end position="244"/>
    </location>
</feature>
<dbReference type="AlphaFoldDB" id="A0AA38XFE1"/>
<evidence type="ECO:0000259" key="3">
    <source>
        <dbReference type="SMART" id="SM00360"/>
    </source>
</evidence>
<accession>A0AA38XFE1</accession>
<feature type="compositionally biased region" description="Gly residues" evidence="2">
    <location>
        <begin position="180"/>
        <end position="191"/>
    </location>
</feature>
<dbReference type="SUPFAM" id="SSF54928">
    <property type="entry name" value="RNA-binding domain, RBD"/>
    <property type="match status" value="1"/>
</dbReference>
<protein>
    <recommendedName>
        <fullName evidence="3">RRM domain-containing protein</fullName>
    </recommendedName>
</protein>
<dbReference type="InterPro" id="IPR051229">
    <property type="entry name" value="ALYREF_mRNA_export"/>
</dbReference>
<feature type="compositionally biased region" description="Basic and acidic residues" evidence="2">
    <location>
        <begin position="131"/>
        <end position="151"/>
    </location>
</feature>
<dbReference type="InterPro" id="IPR035979">
    <property type="entry name" value="RBD_domain_sf"/>
</dbReference>
<keyword evidence="1" id="KW-0694">RNA-binding</keyword>
<dbReference type="Gene3D" id="3.30.70.330">
    <property type="match status" value="1"/>
</dbReference>
<feature type="region of interest" description="Disordered" evidence="2">
    <location>
        <begin position="1"/>
        <end position="22"/>
    </location>
</feature>
<feature type="compositionally biased region" description="Basic and acidic residues" evidence="2">
    <location>
        <begin position="1"/>
        <end position="10"/>
    </location>
</feature>
<sequence length="297" mass="32714">MDRSLDESIAERQAAATTEPENATLVEKMSDPRSGIAKLRVENLHYDLTEDDIWVGLLKLRKGCGIYVPQDLFQRIAPVQDAKLRYDRAGRSEGLAFVTYEHVADARAAIREFDGANAKGQPIRLTLVPLPRRDNPFDRVENPKSLFDRIEAPASRSRRRSESPTDDVDEDRGNRRGPRRGGGGGGGGVGSGTRDRRSDTTKPPPENIDRYIPGQRDSRSSSHRGGRRPGERRDRATKDPEGHRLVGGRPRKTAEELDAEMDDYWGGGVNDPATSNNGAPGAQAAVHADVDDVDMIE</sequence>
<evidence type="ECO:0000313" key="4">
    <source>
        <dbReference type="EMBL" id="KAJ9612407.1"/>
    </source>
</evidence>
<dbReference type="Pfam" id="PF00076">
    <property type="entry name" value="RRM_1"/>
    <property type="match status" value="1"/>
</dbReference>
<dbReference type="GO" id="GO:0003729">
    <property type="term" value="F:mRNA binding"/>
    <property type="evidence" value="ECO:0007669"/>
    <property type="project" value="TreeGrafter"/>
</dbReference>
<dbReference type="PANTHER" id="PTHR19965:SF82">
    <property type="entry name" value="THO COMPLEX SUBUNIT 4"/>
    <property type="match status" value="1"/>
</dbReference>
<feature type="domain" description="RRM" evidence="3">
    <location>
        <begin position="38"/>
        <end position="126"/>
    </location>
</feature>
<dbReference type="InterPro" id="IPR025715">
    <property type="entry name" value="FoP_C"/>
</dbReference>
<dbReference type="PANTHER" id="PTHR19965">
    <property type="entry name" value="RNA AND EXPORT FACTOR BINDING PROTEIN"/>
    <property type="match status" value="1"/>
</dbReference>
<dbReference type="InterPro" id="IPR012677">
    <property type="entry name" value="Nucleotide-bd_a/b_plait_sf"/>
</dbReference>
<name>A0AA38XFE1_9EURO</name>
<comment type="caution">
    <text evidence="4">The sequence shown here is derived from an EMBL/GenBank/DDBJ whole genome shotgun (WGS) entry which is preliminary data.</text>
</comment>
<feature type="region of interest" description="Disordered" evidence="2">
    <location>
        <begin position="131"/>
        <end position="297"/>
    </location>
</feature>
<keyword evidence="5" id="KW-1185">Reference proteome</keyword>
<dbReference type="Pfam" id="PF13865">
    <property type="entry name" value="FoP_duplication"/>
    <property type="match status" value="1"/>
</dbReference>
<dbReference type="CDD" id="cd12418">
    <property type="entry name" value="RRM_Aly_REF_like"/>
    <property type="match status" value="1"/>
</dbReference>
<evidence type="ECO:0000256" key="2">
    <source>
        <dbReference type="SAM" id="MobiDB-lite"/>
    </source>
</evidence>
<dbReference type="GO" id="GO:0005634">
    <property type="term" value="C:nucleus"/>
    <property type="evidence" value="ECO:0007669"/>
    <property type="project" value="TreeGrafter"/>
</dbReference>
<gene>
    <name evidence="4" type="ORF">H2200_004004</name>
</gene>